<evidence type="ECO:0000313" key="5">
    <source>
        <dbReference type="Proteomes" id="UP001447188"/>
    </source>
</evidence>
<name>A0ABR3GSC5_9PEZI</name>
<feature type="compositionally biased region" description="Polar residues" evidence="2">
    <location>
        <begin position="491"/>
        <end position="502"/>
    </location>
</feature>
<comment type="caution">
    <text evidence="4">The sequence shown here is derived from an EMBL/GenBank/DDBJ whole genome shotgun (WGS) entry which is preliminary data.</text>
</comment>
<dbReference type="Proteomes" id="UP001447188">
    <property type="component" value="Unassembled WGS sequence"/>
</dbReference>
<protein>
    <recommendedName>
        <fullName evidence="3">Arrestin C-terminal-like domain-containing protein</fullName>
    </recommendedName>
</protein>
<evidence type="ECO:0000259" key="3">
    <source>
        <dbReference type="SMART" id="SM01017"/>
    </source>
</evidence>
<accession>A0ABR3GSC5</accession>
<dbReference type="Gene3D" id="2.60.40.640">
    <property type="match status" value="1"/>
</dbReference>
<dbReference type="InterPro" id="IPR050357">
    <property type="entry name" value="Arrestin_domain-protein"/>
</dbReference>
<comment type="similarity">
    <text evidence="1">Belongs to the arrestin family.</text>
</comment>
<evidence type="ECO:0000256" key="1">
    <source>
        <dbReference type="ARBA" id="ARBA00005298"/>
    </source>
</evidence>
<feature type="domain" description="Arrestin C-terminal-like" evidence="3">
    <location>
        <begin position="103"/>
        <end position="249"/>
    </location>
</feature>
<dbReference type="Pfam" id="PF02752">
    <property type="entry name" value="Arrestin_C"/>
    <property type="match status" value="1"/>
</dbReference>
<feature type="compositionally biased region" description="Polar residues" evidence="2">
    <location>
        <begin position="422"/>
        <end position="441"/>
    </location>
</feature>
<feature type="compositionally biased region" description="Basic and acidic residues" evidence="2">
    <location>
        <begin position="405"/>
        <end position="417"/>
    </location>
</feature>
<dbReference type="PANTHER" id="PTHR11188">
    <property type="entry name" value="ARRESTIN DOMAIN CONTAINING PROTEIN"/>
    <property type="match status" value="1"/>
</dbReference>
<reference evidence="4 5" key="1">
    <citation type="submission" date="2024-02" db="EMBL/GenBank/DDBJ databases">
        <title>Discinaceae phylogenomics.</title>
        <authorList>
            <person name="Dirks A.C."/>
            <person name="James T.Y."/>
        </authorList>
    </citation>
    <scope>NUCLEOTIDE SEQUENCE [LARGE SCALE GENOMIC DNA]</scope>
    <source>
        <strain evidence="4 5">ACD0624</strain>
    </source>
</reference>
<organism evidence="4 5">
    <name type="scientific">Discina gigas</name>
    <dbReference type="NCBI Taxonomy" id="1032678"/>
    <lineage>
        <taxon>Eukaryota</taxon>
        <taxon>Fungi</taxon>
        <taxon>Dikarya</taxon>
        <taxon>Ascomycota</taxon>
        <taxon>Pezizomycotina</taxon>
        <taxon>Pezizomycetes</taxon>
        <taxon>Pezizales</taxon>
        <taxon>Discinaceae</taxon>
        <taxon>Discina</taxon>
    </lineage>
</organism>
<proteinExistence type="inferred from homology"/>
<keyword evidence="5" id="KW-1185">Reference proteome</keyword>
<dbReference type="SMART" id="SM01017">
    <property type="entry name" value="Arrestin_C"/>
    <property type="match status" value="1"/>
</dbReference>
<gene>
    <name evidence="4" type="ORF">Q9L58_002147</name>
</gene>
<sequence>MKTIKHEEVVYEKKWQFLEFAHKHAVTLKPDNYEYDFGVVISGDLPESIEGLENAHVFYRLKAVIDRPRFAQNIVAKKHLRIIRTLNAEALELSQTMSVENLWPNKVEYSISIPNKATVFGSSIPFDIVLLPLLKGLTIGKITCSLKELHNFTIPHKDNNKSDVKTIVTQTFECANLEEGEEECEDFGKYKLHDRVELPKSLAKCVQDCETESIKVRHKLKFTIQLHNPDGHTSELRASLPVMLFISPNLLMDEDNTIRGNSSMSGSDEVYGAYAPPRYDDHYLDRLYDGVSRDRFETPLPSGANTPAVLSRNNSHENLAALSIMDSGRISGAASPHRIPDASPGRWPGNRYRIDTSVPPPPAAGTFSNDELAARLDSHGVGDYFSNRPGRSARSESGYSTRTNSPEDLHEDLDLNRLSKVPSYTTAVRQGTKNLESTSGLPQYGGESRSAPESTSDIPRHSPPTPYAMPVMNTGRGGHEGSRSRLWGRRLTTSDTHNIDTSSEGHLDVDRRVRMLQLRGR</sequence>
<evidence type="ECO:0000256" key="2">
    <source>
        <dbReference type="SAM" id="MobiDB-lite"/>
    </source>
</evidence>
<dbReference type="InterPro" id="IPR011022">
    <property type="entry name" value="Arrestin_C-like"/>
</dbReference>
<dbReference type="EMBL" id="JBBBZM010000018">
    <property type="protein sequence ID" value="KAL0638723.1"/>
    <property type="molecule type" value="Genomic_DNA"/>
</dbReference>
<feature type="compositionally biased region" description="Polar residues" evidence="2">
    <location>
        <begin position="395"/>
        <end position="404"/>
    </location>
</feature>
<dbReference type="PANTHER" id="PTHR11188:SF17">
    <property type="entry name" value="FI21816P1"/>
    <property type="match status" value="1"/>
</dbReference>
<evidence type="ECO:0000313" key="4">
    <source>
        <dbReference type="EMBL" id="KAL0638723.1"/>
    </source>
</evidence>
<dbReference type="InterPro" id="IPR014752">
    <property type="entry name" value="Arrestin-like_C"/>
</dbReference>
<feature type="region of interest" description="Disordered" evidence="2">
    <location>
        <begin position="380"/>
        <end position="504"/>
    </location>
</feature>